<name>A0A9W7W647_9PEZI</name>
<comment type="caution">
    <text evidence="2">The sequence shown here is derived from an EMBL/GenBank/DDBJ whole genome shotgun (WGS) entry which is preliminary data.</text>
</comment>
<gene>
    <name evidence="2" type="ORF">Tdes44962_MAKER07622</name>
</gene>
<evidence type="ECO:0000256" key="1">
    <source>
        <dbReference type="SAM" id="MobiDB-lite"/>
    </source>
</evidence>
<dbReference type="Proteomes" id="UP001138500">
    <property type="component" value="Unassembled WGS sequence"/>
</dbReference>
<reference evidence="2 3" key="1">
    <citation type="journal article" date="2018" name="IMA Fungus">
        <title>IMA Genome-F 10: Nine draft genome sequences of Claviceps purpurea s.lat., including C. arundinis, C. humidiphila, and C. cf. spartinae, pseudomolecules for the pitch canker pathogen Fusarium circinatum, draft genome of Davidsoniella eucalypti, Grosmannia galeiformis, Quambalaria eucalypti, and Teratosphaeria destructans.</title>
        <authorList>
            <person name="Wingfield B.D."/>
            <person name="Liu M."/>
            <person name="Nguyen H.D."/>
            <person name="Lane F.A."/>
            <person name="Morgan S.W."/>
            <person name="De Vos L."/>
            <person name="Wilken P.M."/>
            <person name="Duong T.A."/>
            <person name="Aylward J."/>
            <person name="Coetzee M.P."/>
            <person name="Dadej K."/>
            <person name="De Beer Z.W."/>
            <person name="Findlay W."/>
            <person name="Havenga M."/>
            <person name="Kolarik M."/>
            <person name="Menzies J.G."/>
            <person name="Naidoo K."/>
            <person name="Pochopski O."/>
            <person name="Shoukouhi P."/>
            <person name="Santana Q.C."/>
            <person name="Seifert K.A."/>
            <person name="Soal N."/>
            <person name="Steenkamp E.T."/>
            <person name="Tatham C.T."/>
            <person name="van der Nest M.A."/>
            <person name="Wingfield M.J."/>
        </authorList>
    </citation>
    <scope>NUCLEOTIDE SEQUENCE [LARGE SCALE GENOMIC DNA]</scope>
    <source>
        <strain evidence="2">CMW44962</strain>
    </source>
</reference>
<reference evidence="2 3" key="2">
    <citation type="journal article" date="2021" name="Curr. Genet.">
        <title>Genetic response to nitrogen starvation in the aggressive Eucalyptus foliar pathogen Teratosphaeria destructans.</title>
        <authorList>
            <person name="Havenga M."/>
            <person name="Wingfield B.D."/>
            <person name="Wingfield M.J."/>
            <person name="Dreyer L.L."/>
            <person name="Roets F."/>
            <person name="Aylward J."/>
        </authorList>
    </citation>
    <scope>NUCLEOTIDE SEQUENCE [LARGE SCALE GENOMIC DNA]</scope>
    <source>
        <strain evidence="2">CMW44962</strain>
    </source>
</reference>
<accession>A0A9W7W647</accession>
<dbReference type="AlphaFoldDB" id="A0A9W7W647"/>
<dbReference type="EMBL" id="RIBY02000424">
    <property type="protein sequence ID" value="KAH9842302.1"/>
    <property type="molecule type" value="Genomic_DNA"/>
</dbReference>
<keyword evidence="3" id="KW-1185">Reference proteome</keyword>
<evidence type="ECO:0000313" key="2">
    <source>
        <dbReference type="EMBL" id="KAH9842302.1"/>
    </source>
</evidence>
<proteinExistence type="predicted"/>
<organism evidence="2 3">
    <name type="scientific">Teratosphaeria destructans</name>
    <dbReference type="NCBI Taxonomy" id="418781"/>
    <lineage>
        <taxon>Eukaryota</taxon>
        <taxon>Fungi</taxon>
        <taxon>Dikarya</taxon>
        <taxon>Ascomycota</taxon>
        <taxon>Pezizomycotina</taxon>
        <taxon>Dothideomycetes</taxon>
        <taxon>Dothideomycetidae</taxon>
        <taxon>Mycosphaerellales</taxon>
        <taxon>Teratosphaeriaceae</taxon>
        <taxon>Teratosphaeria</taxon>
    </lineage>
</organism>
<sequence>MPRQNTDIRDLYPGSEPNRIISWVSSKHFVINTMDNGPRSEQSERKAKAPKPTIKVDTLAPPQPTQREKDIINFCSPYSDLSFIRIKAKIPSKVDGTAPVDNSSKAQSSKTFLPCADRLEAELSRIIGLDWMKHRIDVGDGSGRLVLPKADAREGIRGRALSAAAEIEHDLLLRLHAVNVAVAGLEMPSAGSHGGWAWF</sequence>
<evidence type="ECO:0000313" key="3">
    <source>
        <dbReference type="Proteomes" id="UP001138500"/>
    </source>
</evidence>
<feature type="region of interest" description="Disordered" evidence="1">
    <location>
        <begin position="34"/>
        <end position="66"/>
    </location>
</feature>
<dbReference type="OrthoDB" id="3918718at2759"/>
<protein>
    <submittedName>
        <fullName evidence="2">COP9 signalosome complex subunit 1</fullName>
    </submittedName>
</protein>